<evidence type="ECO:0000313" key="2">
    <source>
        <dbReference type="Proteomes" id="UP000291116"/>
    </source>
</evidence>
<dbReference type="EMBL" id="CAACVS010000274">
    <property type="protein sequence ID" value="VEU40345.1"/>
    <property type="molecule type" value="Genomic_DNA"/>
</dbReference>
<evidence type="ECO:0000313" key="1">
    <source>
        <dbReference type="EMBL" id="VEU40345.1"/>
    </source>
</evidence>
<dbReference type="Proteomes" id="UP000291116">
    <property type="component" value="Unassembled WGS sequence"/>
</dbReference>
<organism evidence="1 2">
    <name type="scientific">Pseudo-nitzschia multistriata</name>
    <dbReference type="NCBI Taxonomy" id="183589"/>
    <lineage>
        <taxon>Eukaryota</taxon>
        <taxon>Sar</taxon>
        <taxon>Stramenopiles</taxon>
        <taxon>Ochrophyta</taxon>
        <taxon>Bacillariophyta</taxon>
        <taxon>Bacillariophyceae</taxon>
        <taxon>Bacillariophycidae</taxon>
        <taxon>Bacillariales</taxon>
        <taxon>Bacillariaceae</taxon>
        <taxon>Pseudo-nitzschia</taxon>
    </lineage>
</organism>
<keyword evidence="2" id="KW-1185">Reference proteome</keyword>
<gene>
    <name evidence="1" type="ORF">PSNMU_V1.4_AUG-EV-PASAV3_0072290</name>
</gene>
<sequence>MAKLGHLSQAHPQKGGFGVSAQTYTIDKTGAESNDVFQSTADFGAGNIRDVLHAKVWRRIKELPCHFVGRRTKVAGKSRFAHLALGDFRRHVGSHEDTTRKVVSHGFGDAPRNENRLTGFFAKVCAG</sequence>
<reference evidence="1 2" key="1">
    <citation type="submission" date="2019-01" db="EMBL/GenBank/DDBJ databases">
        <authorList>
            <person name="Ferrante I. M."/>
        </authorList>
    </citation>
    <scope>NUCLEOTIDE SEQUENCE [LARGE SCALE GENOMIC DNA]</scope>
    <source>
        <strain evidence="1 2">B856</strain>
    </source>
</reference>
<name>A0A448ZE95_9STRA</name>
<accession>A0A448ZE95</accession>
<proteinExistence type="predicted"/>
<dbReference type="AlphaFoldDB" id="A0A448ZE95"/>
<protein>
    <submittedName>
        <fullName evidence="1">Uncharacterized protein</fullName>
    </submittedName>
</protein>